<organism evidence="5 6">
    <name type="scientific">Pedobacter xixiisoli</name>
    <dbReference type="NCBI Taxonomy" id="1476464"/>
    <lineage>
        <taxon>Bacteria</taxon>
        <taxon>Pseudomonadati</taxon>
        <taxon>Bacteroidota</taxon>
        <taxon>Sphingobacteriia</taxon>
        <taxon>Sphingobacteriales</taxon>
        <taxon>Sphingobacteriaceae</taxon>
        <taxon>Pedobacter</taxon>
    </lineage>
</organism>
<dbReference type="RefSeq" id="WP_097127978.1">
    <property type="nucleotide sequence ID" value="NZ_OCMT01000001.1"/>
</dbReference>
<dbReference type="SUPFAM" id="SSF48403">
    <property type="entry name" value="Ankyrin repeat"/>
    <property type="match status" value="2"/>
</dbReference>
<keyword evidence="4" id="KW-0732">Signal</keyword>
<proteinExistence type="predicted"/>
<dbReference type="Proteomes" id="UP000219281">
    <property type="component" value="Unassembled WGS sequence"/>
</dbReference>
<keyword evidence="2 3" id="KW-0040">ANK repeat</keyword>
<dbReference type="InterPro" id="IPR002110">
    <property type="entry name" value="Ankyrin_rpt"/>
</dbReference>
<protein>
    <submittedName>
        <fullName evidence="5">Ankyrin repeat</fullName>
    </submittedName>
</protein>
<evidence type="ECO:0000256" key="1">
    <source>
        <dbReference type="ARBA" id="ARBA00022737"/>
    </source>
</evidence>
<keyword evidence="6" id="KW-1185">Reference proteome</keyword>
<dbReference type="Pfam" id="PF00023">
    <property type="entry name" value="Ank"/>
    <property type="match status" value="1"/>
</dbReference>
<evidence type="ECO:0000256" key="4">
    <source>
        <dbReference type="SAM" id="SignalP"/>
    </source>
</evidence>
<evidence type="ECO:0000313" key="6">
    <source>
        <dbReference type="Proteomes" id="UP000219281"/>
    </source>
</evidence>
<name>A0A285ZQ88_9SPHI</name>
<feature type="repeat" description="ANK" evidence="3">
    <location>
        <begin position="259"/>
        <end position="292"/>
    </location>
</feature>
<dbReference type="PROSITE" id="PS50088">
    <property type="entry name" value="ANK_REPEAT"/>
    <property type="match status" value="5"/>
</dbReference>
<keyword evidence="1" id="KW-0677">Repeat</keyword>
<accession>A0A285ZQ88</accession>
<dbReference type="EMBL" id="OCMT01000001">
    <property type="protein sequence ID" value="SOD11823.1"/>
    <property type="molecule type" value="Genomic_DNA"/>
</dbReference>
<dbReference type="PROSITE" id="PS50297">
    <property type="entry name" value="ANK_REP_REGION"/>
    <property type="match status" value="4"/>
</dbReference>
<dbReference type="InterPro" id="IPR036770">
    <property type="entry name" value="Ankyrin_rpt-contain_sf"/>
</dbReference>
<dbReference type="SMART" id="SM00248">
    <property type="entry name" value="ANK"/>
    <property type="match status" value="8"/>
</dbReference>
<evidence type="ECO:0000313" key="5">
    <source>
        <dbReference type="EMBL" id="SOD11823.1"/>
    </source>
</evidence>
<dbReference type="Gene3D" id="1.25.40.20">
    <property type="entry name" value="Ankyrin repeat-containing domain"/>
    <property type="match status" value="2"/>
</dbReference>
<evidence type="ECO:0000256" key="2">
    <source>
        <dbReference type="ARBA" id="ARBA00023043"/>
    </source>
</evidence>
<feature type="repeat" description="ANK" evidence="3">
    <location>
        <begin position="326"/>
        <end position="358"/>
    </location>
</feature>
<dbReference type="PANTHER" id="PTHR24198:SF165">
    <property type="entry name" value="ANKYRIN REPEAT-CONTAINING PROTEIN-RELATED"/>
    <property type="match status" value="1"/>
</dbReference>
<evidence type="ECO:0000256" key="3">
    <source>
        <dbReference type="PROSITE-ProRule" id="PRU00023"/>
    </source>
</evidence>
<gene>
    <name evidence="5" type="ORF">SAMN06297358_0351</name>
</gene>
<feature type="repeat" description="ANK" evidence="3">
    <location>
        <begin position="443"/>
        <end position="476"/>
    </location>
</feature>
<feature type="signal peptide" evidence="4">
    <location>
        <begin position="1"/>
        <end position="19"/>
    </location>
</feature>
<feature type="chain" id="PRO_5012018476" evidence="4">
    <location>
        <begin position="20"/>
        <end position="502"/>
    </location>
</feature>
<dbReference type="Pfam" id="PF12796">
    <property type="entry name" value="Ank_2"/>
    <property type="match status" value="2"/>
</dbReference>
<feature type="repeat" description="ANK" evidence="3">
    <location>
        <begin position="193"/>
        <end position="218"/>
    </location>
</feature>
<dbReference type="Pfam" id="PF13637">
    <property type="entry name" value="Ank_4"/>
    <property type="match status" value="1"/>
</dbReference>
<reference evidence="6" key="1">
    <citation type="submission" date="2017-09" db="EMBL/GenBank/DDBJ databases">
        <authorList>
            <person name="Varghese N."/>
            <person name="Submissions S."/>
        </authorList>
    </citation>
    <scope>NUCLEOTIDE SEQUENCE [LARGE SCALE GENOMIC DNA]</scope>
    <source>
        <strain evidence="6">CGMCC 1.12803</strain>
    </source>
</reference>
<sequence length="502" mass="54154">MKKVALIASFVFAVVSANAQNRNSLLQSDFWKQKPNVETVKAEVAKGNNPAESDQRHFDPTSMAINADAPLETIKFLLDQQGNPVTKGTHHSRTYLHWAAAKGNVELVNELLKRGSDAEKGDSYGAPVVAYAASTGQANTALYDTFFKLGSDPKKKYTNGANLLLLSIAADKDLKLADYLVSKGLSFKDVDAEGATAFDYAARSGNIEFLKAVLAKGAKPTGLALYYASQGGRMSSASLELYKYLVEDLKLNPSATNKEGNNVLHNIVRRPNQEEIINYFLTKGVDVNKANEEGNTVFMNAATSRNLSVLELLAPKVKNINVVNKKGESALTQAVSASSPEVVAYLIGKGANVKVEDAAGNNLAYYLVQSYRPAGRPGGPGAPQAQKDEFAEKLALLTAKGLDINAPQKDGSTLYHVAIARLDLGLLKKLNDLKVNVNAKNKEGVTVLHRAALISKDDEILKYLVAIGADKAIKTDFDETAFDLAADNKFLSEKNISVNFLK</sequence>
<dbReference type="PANTHER" id="PTHR24198">
    <property type="entry name" value="ANKYRIN REPEAT AND PROTEIN KINASE DOMAIN-CONTAINING PROTEIN"/>
    <property type="match status" value="1"/>
</dbReference>
<feature type="repeat" description="ANK" evidence="3">
    <location>
        <begin position="91"/>
        <end position="123"/>
    </location>
</feature>
<dbReference type="OrthoDB" id="2575953at2"/>
<dbReference type="AlphaFoldDB" id="A0A285ZQ88"/>